<reference evidence="8 9" key="1">
    <citation type="submission" date="2020-02" db="EMBL/GenBank/DDBJ databases">
        <title>Pelistega sp. NLN82 were isolated from wild rodents of the Hainan Island.</title>
        <authorList>
            <person name="Niu N."/>
            <person name="Zhou J."/>
        </authorList>
    </citation>
    <scope>NUCLEOTIDE SEQUENCE [LARGE SCALE GENOMIC DNA]</scope>
    <source>
        <strain evidence="8 9">NLN82</strain>
    </source>
</reference>
<dbReference type="InterPro" id="IPR027469">
    <property type="entry name" value="Cation_efflux_TMD_sf"/>
</dbReference>
<dbReference type="AlphaFoldDB" id="A0A6L9Y681"/>
<feature type="transmembrane region" description="Helical" evidence="6">
    <location>
        <begin position="172"/>
        <end position="190"/>
    </location>
</feature>
<dbReference type="GO" id="GO:0005385">
    <property type="term" value="F:zinc ion transmembrane transporter activity"/>
    <property type="evidence" value="ECO:0007669"/>
    <property type="project" value="TreeGrafter"/>
</dbReference>
<evidence type="ECO:0000313" key="8">
    <source>
        <dbReference type="EMBL" id="NEN75427.1"/>
    </source>
</evidence>
<dbReference type="InterPro" id="IPR050681">
    <property type="entry name" value="CDF/SLC30A"/>
</dbReference>
<feature type="transmembrane region" description="Helical" evidence="6">
    <location>
        <begin position="52"/>
        <end position="70"/>
    </location>
</feature>
<comment type="caution">
    <text evidence="8">The sequence shown here is derived from an EMBL/GenBank/DDBJ whole genome shotgun (WGS) entry which is preliminary data.</text>
</comment>
<dbReference type="Proteomes" id="UP000477651">
    <property type="component" value="Unassembled WGS sequence"/>
</dbReference>
<dbReference type="InterPro" id="IPR058533">
    <property type="entry name" value="Cation_efflux_TM"/>
</dbReference>
<evidence type="ECO:0000313" key="9">
    <source>
        <dbReference type="Proteomes" id="UP000477651"/>
    </source>
</evidence>
<dbReference type="Pfam" id="PF01545">
    <property type="entry name" value="Cation_efflux"/>
    <property type="match status" value="1"/>
</dbReference>
<dbReference type="SUPFAM" id="SSF161111">
    <property type="entry name" value="Cation efflux protein transmembrane domain-like"/>
    <property type="match status" value="1"/>
</dbReference>
<keyword evidence="3" id="KW-0406">Ion transport</keyword>
<feature type="domain" description="Cation efflux protein transmembrane" evidence="7">
    <location>
        <begin position="19"/>
        <end position="196"/>
    </location>
</feature>
<evidence type="ECO:0000256" key="3">
    <source>
        <dbReference type="ARBA" id="ARBA00022906"/>
    </source>
</evidence>
<evidence type="ECO:0000259" key="7">
    <source>
        <dbReference type="Pfam" id="PF01545"/>
    </source>
</evidence>
<organism evidence="8 9">
    <name type="scientific">Pelistega ratti</name>
    <dbReference type="NCBI Taxonomy" id="2652177"/>
    <lineage>
        <taxon>Bacteria</taxon>
        <taxon>Pseudomonadati</taxon>
        <taxon>Pseudomonadota</taxon>
        <taxon>Betaproteobacteria</taxon>
        <taxon>Burkholderiales</taxon>
        <taxon>Alcaligenaceae</taxon>
        <taxon>Pelistega</taxon>
    </lineage>
</organism>
<sequence length="207" mass="22905">MACSHHLQHAKTGKYRTALWLALVINGLMFLVEIIGSIQAGSVSLLADSLDFLGDTANYGVSLFVLNHALRTRAKASLIKGGTMLLFGVFVFVSTVYRWWLGELPNYHEMSLIGTLALLANLWVVWILYRFREGDSNMQSVWLCSRNDALGNFAVILAAFVVYLTQSNLADLFVALFIAYLAISASRKIIHQAKQELNGNISTPSCC</sequence>
<dbReference type="Gene3D" id="1.20.1510.10">
    <property type="entry name" value="Cation efflux protein transmembrane domain"/>
    <property type="match status" value="1"/>
</dbReference>
<dbReference type="GO" id="GO:0005886">
    <property type="term" value="C:plasma membrane"/>
    <property type="evidence" value="ECO:0007669"/>
    <property type="project" value="TreeGrafter"/>
</dbReference>
<evidence type="ECO:0000256" key="4">
    <source>
        <dbReference type="ARBA" id="ARBA00022989"/>
    </source>
</evidence>
<keyword evidence="5 6" id="KW-0472">Membrane</keyword>
<protein>
    <submittedName>
        <fullName evidence="8">Cation transporter</fullName>
    </submittedName>
</protein>
<dbReference type="EMBL" id="JAAGYR010000005">
    <property type="protein sequence ID" value="NEN75427.1"/>
    <property type="molecule type" value="Genomic_DNA"/>
</dbReference>
<feature type="transmembrane region" description="Helical" evidence="6">
    <location>
        <begin position="18"/>
        <end position="40"/>
    </location>
</feature>
<keyword evidence="3" id="KW-0862">Zinc</keyword>
<keyword evidence="9" id="KW-1185">Reference proteome</keyword>
<dbReference type="RefSeq" id="WP_163764099.1">
    <property type="nucleotide sequence ID" value="NZ_JAAGYR010000005.1"/>
</dbReference>
<gene>
    <name evidence="8" type="ORF">F9B74_03680</name>
</gene>
<keyword evidence="3" id="KW-0864">Zinc transport</keyword>
<feature type="transmembrane region" description="Helical" evidence="6">
    <location>
        <begin position="112"/>
        <end position="129"/>
    </location>
</feature>
<evidence type="ECO:0000256" key="6">
    <source>
        <dbReference type="SAM" id="Phobius"/>
    </source>
</evidence>
<feature type="transmembrane region" description="Helical" evidence="6">
    <location>
        <begin position="149"/>
        <end position="166"/>
    </location>
</feature>
<comment type="subcellular location">
    <subcellularLocation>
        <location evidence="1">Membrane</location>
        <topology evidence="1">Multi-pass membrane protein</topology>
    </subcellularLocation>
</comment>
<accession>A0A6L9Y681</accession>
<evidence type="ECO:0000256" key="1">
    <source>
        <dbReference type="ARBA" id="ARBA00004141"/>
    </source>
</evidence>
<name>A0A6L9Y681_9BURK</name>
<evidence type="ECO:0000256" key="5">
    <source>
        <dbReference type="ARBA" id="ARBA00023136"/>
    </source>
</evidence>
<dbReference type="PANTHER" id="PTHR11562">
    <property type="entry name" value="CATION EFFLUX PROTEIN/ ZINC TRANSPORTER"/>
    <property type="match status" value="1"/>
</dbReference>
<proteinExistence type="predicted"/>
<dbReference type="PANTHER" id="PTHR11562:SF17">
    <property type="entry name" value="RE54080P-RELATED"/>
    <property type="match status" value="1"/>
</dbReference>
<feature type="transmembrane region" description="Helical" evidence="6">
    <location>
        <begin position="82"/>
        <end position="100"/>
    </location>
</feature>
<keyword evidence="2 6" id="KW-0812">Transmembrane</keyword>
<evidence type="ECO:0000256" key="2">
    <source>
        <dbReference type="ARBA" id="ARBA00022692"/>
    </source>
</evidence>
<keyword evidence="3" id="KW-0813">Transport</keyword>
<keyword evidence="4 6" id="KW-1133">Transmembrane helix</keyword>